<evidence type="ECO:0000256" key="1">
    <source>
        <dbReference type="SAM" id="Phobius"/>
    </source>
</evidence>
<name>F0X2F0_9STRA</name>
<keyword evidence="1" id="KW-0472">Membrane</keyword>
<keyword evidence="1" id="KW-1133">Transmembrane helix</keyword>
<feature type="transmembrane region" description="Helical" evidence="1">
    <location>
        <begin position="118"/>
        <end position="138"/>
    </location>
</feature>
<organism evidence="2">
    <name type="scientific">Albugo laibachii Nc14</name>
    <dbReference type="NCBI Taxonomy" id="890382"/>
    <lineage>
        <taxon>Eukaryota</taxon>
        <taxon>Sar</taxon>
        <taxon>Stramenopiles</taxon>
        <taxon>Oomycota</taxon>
        <taxon>Peronosporomycetes</taxon>
        <taxon>Albuginales</taxon>
        <taxon>Albuginaceae</taxon>
        <taxon>Albugo</taxon>
    </lineage>
</organism>
<reference evidence="2" key="1">
    <citation type="journal article" date="2011" name="PLoS Biol.">
        <title>Gene gain and loss during evolution of obligate parasitism in the white rust pathogen of Arabidopsis thaliana.</title>
        <authorList>
            <person name="Kemen E."/>
            <person name="Gardiner A."/>
            <person name="Schultz-Larsen T."/>
            <person name="Kemen A.C."/>
            <person name="Balmuth A.L."/>
            <person name="Robert-Seilaniantz A."/>
            <person name="Bailey K."/>
            <person name="Holub E."/>
            <person name="Studholme D.J."/>
            <person name="Maclean D."/>
            <person name="Jones J.D."/>
        </authorList>
    </citation>
    <scope>NUCLEOTIDE SEQUENCE</scope>
</reference>
<dbReference type="EMBL" id="FR824833">
    <property type="protein sequence ID" value="CCA28040.1"/>
    <property type="molecule type" value="Genomic_DNA"/>
</dbReference>
<protein>
    <submittedName>
        <fullName evidence="2">AlNc14C1007G12711 protein</fullName>
    </submittedName>
</protein>
<accession>F0X2F0</accession>
<proteinExistence type="predicted"/>
<dbReference type="AlphaFoldDB" id="F0X2F0"/>
<dbReference type="HOGENOM" id="CLU_147026_0_0_1"/>
<keyword evidence="1" id="KW-0812">Transmembrane</keyword>
<evidence type="ECO:0000313" key="2">
    <source>
        <dbReference type="EMBL" id="CCA28040.1"/>
    </source>
</evidence>
<sequence length="140" mass="15818">MGLDDLLPGKNKRARATALNAFLRFIQSEDGGVGEGLDKRNDSVLTSVIGRDSVLAIVRRVKMCNCVLFPSWRPPSKIRWKTIVLFLRDLYSSGTVYQLCTSYVPFCLKHPMGRRSDLLWYGQFWTVAVVVWTVALAASY</sequence>
<gene>
    <name evidence="2" type="primary">AlNc14C1007G12711</name>
    <name evidence="2" type="ORF">ALNC14_141840</name>
</gene>
<reference evidence="2" key="2">
    <citation type="submission" date="2011-02" db="EMBL/GenBank/DDBJ databases">
        <authorList>
            <person name="MacLean D."/>
        </authorList>
    </citation>
    <scope>NUCLEOTIDE SEQUENCE</scope>
</reference>